<sequence length="301" mass="33589">MKVLITGATGLVGNELVSLLLKNGIYINYLTTSKEKLQSEDNYKGYLWNPHRGEIDTNCIDGVDVIVHLAGASISKRWTKSYKEEIVESRVLSANIIYNLLKNNSHTVKQFISASAIGIYPDSLDNVYSENSTERDHSFLCTVVEKWEEAAMQIERLNIPVAIVRTGLVLSASGGMLKEIAMPVKFGVGTAFGSGKQMQSWIHLRDLVGIYYYIIKNNLEGIYNAVAPYPVTQNTLMKTVTKVLDKPYFMPNIPKFAIEMVMGQAHVLVLASQNVSARKILGQGYQFKYLSLEKAIKAELK</sequence>
<feature type="domain" description="NAD-dependent epimerase/dehydratase" evidence="2">
    <location>
        <begin position="3"/>
        <end position="224"/>
    </location>
</feature>
<dbReference type="NCBIfam" id="TIGR01777">
    <property type="entry name" value="yfcH"/>
    <property type="match status" value="1"/>
</dbReference>
<dbReference type="PANTHER" id="PTHR11092">
    <property type="entry name" value="SUGAR NUCLEOTIDE EPIMERASE RELATED"/>
    <property type="match status" value="1"/>
</dbReference>
<evidence type="ECO:0000313" key="4">
    <source>
        <dbReference type="EMBL" id="MFL9843718.1"/>
    </source>
</evidence>
<protein>
    <submittedName>
        <fullName evidence="4">TIGR01777 family oxidoreductase</fullName>
    </submittedName>
</protein>
<dbReference type="Gene3D" id="3.40.50.720">
    <property type="entry name" value="NAD(P)-binding Rossmann-like Domain"/>
    <property type="match status" value="1"/>
</dbReference>
<comment type="caution">
    <text evidence="4">The sequence shown here is derived from an EMBL/GenBank/DDBJ whole genome shotgun (WGS) entry which is preliminary data.</text>
</comment>
<dbReference type="Proteomes" id="UP001629156">
    <property type="component" value="Unassembled WGS sequence"/>
</dbReference>
<dbReference type="InterPro" id="IPR013549">
    <property type="entry name" value="DUF1731"/>
</dbReference>
<evidence type="ECO:0000259" key="3">
    <source>
        <dbReference type="Pfam" id="PF08338"/>
    </source>
</evidence>
<dbReference type="SUPFAM" id="SSF51735">
    <property type="entry name" value="NAD(P)-binding Rossmann-fold domains"/>
    <property type="match status" value="1"/>
</dbReference>
<evidence type="ECO:0000313" key="5">
    <source>
        <dbReference type="Proteomes" id="UP001629156"/>
    </source>
</evidence>
<dbReference type="RefSeq" id="WP_408083971.1">
    <property type="nucleotide sequence ID" value="NZ_JBELPZ010000003.1"/>
</dbReference>
<name>A0ABW8YTW9_9FLAO</name>
<dbReference type="Pfam" id="PF01370">
    <property type="entry name" value="Epimerase"/>
    <property type="match status" value="1"/>
</dbReference>
<proteinExistence type="inferred from homology"/>
<comment type="similarity">
    <text evidence="1">Belongs to the NAD(P)-dependent epimerase/dehydratase family. SDR39U1 subfamily.</text>
</comment>
<dbReference type="InterPro" id="IPR001509">
    <property type="entry name" value="Epimerase_deHydtase"/>
</dbReference>
<organism evidence="4 5">
    <name type="scientific">Flavobacterium rhizosphaerae</name>
    <dbReference type="NCBI Taxonomy" id="3163298"/>
    <lineage>
        <taxon>Bacteria</taxon>
        <taxon>Pseudomonadati</taxon>
        <taxon>Bacteroidota</taxon>
        <taxon>Flavobacteriia</taxon>
        <taxon>Flavobacteriales</taxon>
        <taxon>Flavobacteriaceae</taxon>
        <taxon>Flavobacterium</taxon>
    </lineage>
</organism>
<evidence type="ECO:0000259" key="2">
    <source>
        <dbReference type="Pfam" id="PF01370"/>
    </source>
</evidence>
<keyword evidence="5" id="KW-1185">Reference proteome</keyword>
<gene>
    <name evidence="4" type="ORF">ABS766_04725</name>
</gene>
<dbReference type="PANTHER" id="PTHR11092:SF0">
    <property type="entry name" value="EPIMERASE FAMILY PROTEIN SDR39U1"/>
    <property type="match status" value="1"/>
</dbReference>
<evidence type="ECO:0000256" key="1">
    <source>
        <dbReference type="ARBA" id="ARBA00009353"/>
    </source>
</evidence>
<accession>A0ABW8YTW9</accession>
<reference evidence="4 5" key="1">
    <citation type="submission" date="2024-06" db="EMBL/GenBank/DDBJ databases">
        <authorList>
            <person name="Kaempfer P."/>
            <person name="Viver T."/>
        </authorList>
    </citation>
    <scope>NUCLEOTIDE SEQUENCE [LARGE SCALE GENOMIC DNA]</scope>
    <source>
        <strain evidence="4 5">ST-119</strain>
    </source>
</reference>
<dbReference type="EMBL" id="JBELPZ010000003">
    <property type="protein sequence ID" value="MFL9843718.1"/>
    <property type="molecule type" value="Genomic_DNA"/>
</dbReference>
<feature type="domain" description="DUF1731" evidence="3">
    <location>
        <begin position="253"/>
        <end position="298"/>
    </location>
</feature>
<dbReference type="InterPro" id="IPR036291">
    <property type="entry name" value="NAD(P)-bd_dom_sf"/>
</dbReference>
<dbReference type="Pfam" id="PF08338">
    <property type="entry name" value="DUF1731"/>
    <property type="match status" value="1"/>
</dbReference>
<dbReference type="InterPro" id="IPR010099">
    <property type="entry name" value="SDR39U1"/>
</dbReference>